<feature type="transmembrane region" description="Helical" evidence="1">
    <location>
        <begin position="68"/>
        <end position="87"/>
    </location>
</feature>
<organism evidence="2 3">
    <name type="scientific">Rubrobacter xylanophilus</name>
    <dbReference type="NCBI Taxonomy" id="49319"/>
    <lineage>
        <taxon>Bacteria</taxon>
        <taxon>Bacillati</taxon>
        <taxon>Actinomycetota</taxon>
        <taxon>Rubrobacteria</taxon>
        <taxon>Rubrobacterales</taxon>
        <taxon>Rubrobacteraceae</taxon>
        <taxon>Rubrobacter</taxon>
    </lineage>
</organism>
<dbReference type="OrthoDB" id="5245117at2"/>
<keyword evidence="1" id="KW-1133">Transmembrane helix</keyword>
<keyword evidence="1" id="KW-0812">Transmembrane</keyword>
<reference evidence="2" key="1">
    <citation type="journal article" date="2019" name="Microbiol. Resour. Announc.">
        <title>Complete Genome Sequence of Rubrobacter xylanophilus Strain AA3-22, Isolated from Arima Onsen in Japan.</title>
        <authorList>
            <person name="Tomariguchi N."/>
            <person name="Miyazaki K."/>
        </authorList>
    </citation>
    <scope>NUCLEOTIDE SEQUENCE [LARGE SCALE GENOMIC DNA]</scope>
    <source>
        <strain evidence="2">AA3-22</strain>
    </source>
</reference>
<feature type="transmembrane region" description="Helical" evidence="1">
    <location>
        <begin position="29"/>
        <end position="48"/>
    </location>
</feature>
<feature type="transmembrane region" description="Helical" evidence="1">
    <location>
        <begin position="156"/>
        <end position="176"/>
    </location>
</feature>
<evidence type="ECO:0008006" key="4">
    <source>
        <dbReference type="Google" id="ProtNLM"/>
    </source>
</evidence>
<sequence length="257" mass="27986">MDKARVEGREAGALADALWLAGKEIRRSWLSYPASGIFMLVLGVMATPGLSRIAIGGGFGERGGFERAFGALFPDYLFLIVGLIFCVNSLSRDYLVLWSDDPFSSRLAFLRSLPIPPRTIVASRMLSMLFTLPFTVPAFFVPVYLFSDLRAMGASYLWFVGIWVGYGLFGAGLTLLMELGLSGKTYTAITFAMVVPILVIVAILEFTVQLRLVERTIALVGDYGPLAAVVSLVVGAGLFALLGRLTARRIERRDLSA</sequence>
<protein>
    <recommendedName>
        <fullName evidence="4">ABC-2 type transport system permease protein</fullName>
    </recommendedName>
</protein>
<accession>A0A510HNH9</accession>
<dbReference type="EMBL" id="AP019791">
    <property type="protein sequence ID" value="BBL80117.1"/>
    <property type="molecule type" value="Genomic_DNA"/>
</dbReference>
<keyword evidence="1" id="KW-0472">Membrane</keyword>
<proteinExistence type="predicted"/>
<evidence type="ECO:0000313" key="3">
    <source>
        <dbReference type="Proteomes" id="UP000318065"/>
    </source>
</evidence>
<feature type="transmembrane region" description="Helical" evidence="1">
    <location>
        <begin position="226"/>
        <end position="247"/>
    </location>
</feature>
<dbReference type="Proteomes" id="UP000318065">
    <property type="component" value="Chromosome"/>
</dbReference>
<name>A0A510HNH9_9ACTN</name>
<feature type="transmembrane region" description="Helical" evidence="1">
    <location>
        <begin position="188"/>
        <end position="206"/>
    </location>
</feature>
<keyword evidence="3" id="KW-1185">Reference proteome</keyword>
<gene>
    <name evidence="2" type="ORF">RxyAA322_19710</name>
</gene>
<dbReference type="RefSeq" id="WP_143528149.1">
    <property type="nucleotide sequence ID" value="NZ_AP019791.1"/>
</dbReference>
<evidence type="ECO:0000256" key="1">
    <source>
        <dbReference type="SAM" id="Phobius"/>
    </source>
</evidence>
<evidence type="ECO:0000313" key="2">
    <source>
        <dbReference type="EMBL" id="BBL80117.1"/>
    </source>
</evidence>
<dbReference type="AlphaFoldDB" id="A0A510HNH9"/>
<feature type="transmembrane region" description="Helical" evidence="1">
    <location>
        <begin position="125"/>
        <end position="144"/>
    </location>
</feature>